<feature type="domain" description="RRM" evidence="5">
    <location>
        <begin position="105"/>
        <end position="187"/>
    </location>
</feature>
<dbReference type="PANTHER" id="PTHR48026">
    <property type="entry name" value="HOMOLOGOUS TO DROSOPHILA SQD (SQUID) PROTEIN"/>
    <property type="match status" value="1"/>
</dbReference>
<feature type="region of interest" description="Disordered" evidence="4">
    <location>
        <begin position="269"/>
        <end position="346"/>
    </location>
</feature>
<evidence type="ECO:0000256" key="2">
    <source>
        <dbReference type="ARBA" id="ARBA00022884"/>
    </source>
</evidence>
<keyword evidence="7" id="KW-1185">Reference proteome</keyword>
<reference evidence="6 7" key="1">
    <citation type="submission" date="2024-11" db="EMBL/GenBank/DDBJ databases">
        <title>Adaptive evolution of stress response genes in parasites aligns with host niche diversity.</title>
        <authorList>
            <person name="Hahn C."/>
            <person name="Resl P."/>
        </authorList>
    </citation>
    <scope>NUCLEOTIDE SEQUENCE [LARGE SCALE GENOMIC DNA]</scope>
    <source>
        <strain evidence="6">EGGRZ-B1_66</strain>
        <tissue evidence="6">Body</tissue>
    </source>
</reference>
<dbReference type="Proteomes" id="UP001626550">
    <property type="component" value="Unassembled WGS sequence"/>
</dbReference>
<evidence type="ECO:0000259" key="5">
    <source>
        <dbReference type="PROSITE" id="PS50102"/>
    </source>
</evidence>
<dbReference type="AlphaFoldDB" id="A0ABD2PXA9"/>
<proteinExistence type="predicted"/>
<name>A0ABD2PXA9_9PLAT</name>
<dbReference type="PANTHER" id="PTHR48026:SF14">
    <property type="entry name" value="HETEROGENEOUS NUCLEAR RIBONUCLEOPROTEIN A1"/>
    <property type="match status" value="1"/>
</dbReference>
<evidence type="ECO:0000256" key="1">
    <source>
        <dbReference type="ARBA" id="ARBA00022737"/>
    </source>
</evidence>
<gene>
    <name evidence="6" type="ORF">Ciccas_010958</name>
</gene>
<dbReference type="GO" id="GO:0003723">
    <property type="term" value="F:RNA binding"/>
    <property type="evidence" value="ECO:0007669"/>
    <property type="project" value="UniProtKB-UniRule"/>
</dbReference>
<organism evidence="6 7">
    <name type="scientific">Cichlidogyrus casuarinus</name>
    <dbReference type="NCBI Taxonomy" id="1844966"/>
    <lineage>
        <taxon>Eukaryota</taxon>
        <taxon>Metazoa</taxon>
        <taxon>Spiralia</taxon>
        <taxon>Lophotrochozoa</taxon>
        <taxon>Platyhelminthes</taxon>
        <taxon>Monogenea</taxon>
        <taxon>Monopisthocotylea</taxon>
        <taxon>Dactylogyridea</taxon>
        <taxon>Ancyrocephalidae</taxon>
        <taxon>Cichlidogyrus</taxon>
    </lineage>
</organism>
<evidence type="ECO:0000256" key="3">
    <source>
        <dbReference type="PROSITE-ProRule" id="PRU00176"/>
    </source>
</evidence>
<keyword evidence="2 3" id="KW-0694">RNA-binding</keyword>
<dbReference type="PROSITE" id="PS50102">
    <property type="entry name" value="RRM"/>
    <property type="match status" value="2"/>
</dbReference>
<dbReference type="SMART" id="SM00360">
    <property type="entry name" value="RRM"/>
    <property type="match status" value="2"/>
</dbReference>
<dbReference type="Pfam" id="PF00076">
    <property type="entry name" value="RRM_1"/>
    <property type="match status" value="2"/>
</dbReference>
<dbReference type="FunFam" id="3.30.70.330:FF:000040">
    <property type="entry name" value="Heterogeneous nuclear ribonucleoprotein A2/B1"/>
    <property type="match status" value="1"/>
</dbReference>
<dbReference type="Gene3D" id="3.30.70.330">
    <property type="match status" value="2"/>
</dbReference>
<feature type="domain" description="RRM" evidence="5">
    <location>
        <begin position="14"/>
        <end position="91"/>
    </location>
</feature>
<dbReference type="InterPro" id="IPR035979">
    <property type="entry name" value="RBD_domain_sf"/>
</dbReference>
<dbReference type="EMBL" id="JBJKFK010002922">
    <property type="protein sequence ID" value="KAL3310476.1"/>
    <property type="molecule type" value="Genomic_DNA"/>
</dbReference>
<evidence type="ECO:0000313" key="6">
    <source>
        <dbReference type="EMBL" id="KAL3310476.1"/>
    </source>
</evidence>
<comment type="caution">
    <text evidence="6">The sequence shown here is derived from an EMBL/GenBank/DDBJ whole genome shotgun (WGS) entry which is preliminary data.</text>
</comment>
<dbReference type="InterPro" id="IPR000504">
    <property type="entry name" value="RRM_dom"/>
</dbReference>
<feature type="region of interest" description="Disordered" evidence="4">
    <location>
        <begin position="180"/>
        <end position="213"/>
    </location>
</feature>
<protein>
    <recommendedName>
        <fullName evidence="5">RRM domain-containing protein</fullName>
    </recommendedName>
</protein>
<sequence length="346" mass="37698">MAFRKRGGEGEQLRKLFIGGITHDTTEKDLREYYGQFGDLVDAVVMVHKGTNRSRGFGFVTFSDPSMVDQAQSARPHRIKDRVVEAKRATPREESGAPNSHDTTKKLFVGGLKKEITEAQLKEYFGQYGTIEKVDIIKNSNGDLRGFAFISYEDYDSVDKAVLMRPHTIGGFKLDCKKGISKESMRSGPPPSGGRSAPPRHGGPPPHYAYGGGPYAPAPHAPYGRDPYYDPYGYPPQQPRGPGAWGYGYAGGYGDEAWQAGQGYHSYEAREDYNQGPDAYAQGPSEAASYPQGASAGASYGDYGSYATGPGPARHGPNRQIKQDPYDRPAPGQAHPYGARPPHQGR</sequence>
<keyword evidence="1" id="KW-0677">Repeat</keyword>
<evidence type="ECO:0000256" key="4">
    <source>
        <dbReference type="SAM" id="MobiDB-lite"/>
    </source>
</evidence>
<feature type="compositionally biased region" description="Low complexity" evidence="4">
    <location>
        <begin position="293"/>
        <end position="307"/>
    </location>
</feature>
<accession>A0ABD2PXA9</accession>
<dbReference type="SUPFAM" id="SSF54928">
    <property type="entry name" value="RNA-binding domain, RBD"/>
    <property type="match status" value="2"/>
</dbReference>
<evidence type="ECO:0000313" key="7">
    <source>
        <dbReference type="Proteomes" id="UP001626550"/>
    </source>
</evidence>
<dbReference type="InterPro" id="IPR012677">
    <property type="entry name" value="Nucleotide-bd_a/b_plait_sf"/>
</dbReference>